<keyword evidence="1" id="KW-0812">Transmembrane</keyword>
<evidence type="ECO:0000259" key="2">
    <source>
        <dbReference type="Pfam" id="PF03703"/>
    </source>
</evidence>
<dbReference type="Pfam" id="PF03703">
    <property type="entry name" value="bPH_2"/>
    <property type="match status" value="1"/>
</dbReference>
<dbReference type="PANTHER" id="PTHR34473:SF2">
    <property type="entry name" value="UPF0699 TRANSMEMBRANE PROTEIN YDBT"/>
    <property type="match status" value="1"/>
</dbReference>
<evidence type="ECO:0000313" key="4">
    <source>
        <dbReference type="Proteomes" id="UP000287872"/>
    </source>
</evidence>
<dbReference type="RefSeq" id="WP_185732718.1">
    <property type="nucleotide sequence ID" value="NZ_BHYK01000015.1"/>
</dbReference>
<proteinExistence type="predicted"/>
<protein>
    <recommendedName>
        <fullName evidence="2">YdbS-like PH domain-containing protein</fullName>
    </recommendedName>
</protein>
<feature type="transmembrane region" description="Helical" evidence="1">
    <location>
        <begin position="12"/>
        <end position="32"/>
    </location>
</feature>
<feature type="transmembrane region" description="Helical" evidence="1">
    <location>
        <begin position="38"/>
        <end position="61"/>
    </location>
</feature>
<dbReference type="AlphaFoldDB" id="A0A401UNS6"/>
<dbReference type="PANTHER" id="PTHR34473">
    <property type="entry name" value="UPF0699 TRANSMEMBRANE PROTEIN YDBS"/>
    <property type="match status" value="1"/>
</dbReference>
<sequence>MKKISAYSRKIWTIKGLITTGIFLAIAVALNISLEFNILWKYVIICSMYGLALVFFINSLIMSKYRYEKYRYQIDREKIILRYGIFNEKNVVIPMKRVKYVDMKQGVFLRKYRLINLTVHTDGGYYVIPYLESEAGKKVQLSISKIVQERSI</sequence>
<keyword evidence="1" id="KW-0472">Membrane</keyword>
<gene>
    <name evidence="3" type="ORF">Ctaglu_28090</name>
</gene>
<evidence type="ECO:0000313" key="3">
    <source>
        <dbReference type="EMBL" id="GCD11186.1"/>
    </source>
</evidence>
<dbReference type="EMBL" id="BHYK01000015">
    <property type="protein sequence ID" value="GCD11186.1"/>
    <property type="molecule type" value="Genomic_DNA"/>
</dbReference>
<keyword evidence="4" id="KW-1185">Reference proteome</keyword>
<evidence type="ECO:0000256" key="1">
    <source>
        <dbReference type="SAM" id="Phobius"/>
    </source>
</evidence>
<keyword evidence="1" id="KW-1133">Transmembrane helix</keyword>
<accession>A0A401UNS6</accession>
<feature type="domain" description="YdbS-like PH" evidence="2">
    <location>
        <begin position="68"/>
        <end position="139"/>
    </location>
</feature>
<name>A0A401UNS6_9CLOT</name>
<comment type="caution">
    <text evidence="3">The sequence shown here is derived from an EMBL/GenBank/DDBJ whole genome shotgun (WGS) entry which is preliminary data.</text>
</comment>
<dbReference type="InterPro" id="IPR005182">
    <property type="entry name" value="YdbS-like_PH"/>
</dbReference>
<dbReference type="Proteomes" id="UP000287872">
    <property type="component" value="Unassembled WGS sequence"/>
</dbReference>
<reference evidence="3 4" key="1">
    <citation type="submission" date="2018-11" db="EMBL/GenBank/DDBJ databases">
        <title>Genome sequencing and assembly of Clostridium tagluense strain A121.</title>
        <authorList>
            <person name="Murakami T."/>
            <person name="Segawa T."/>
            <person name="Shcherbakova V.A."/>
            <person name="Mori H."/>
            <person name="Yoshimura Y."/>
        </authorList>
    </citation>
    <scope>NUCLEOTIDE SEQUENCE [LARGE SCALE GENOMIC DNA]</scope>
    <source>
        <strain evidence="3 4">A121</strain>
    </source>
</reference>
<organism evidence="3 4">
    <name type="scientific">Clostridium tagluense</name>
    <dbReference type="NCBI Taxonomy" id="360422"/>
    <lineage>
        <taxon>Bacteria</taxon>
        <taxon>Bacillati</taxon>
        <taxon>Bacillota</taxon>
        <taxon>Clostridia</taxon>
        <taxon>Eubacteriales</taxon>
        <taxon>Clostridiaceae</taxon>
        <taxon>Clostridium</taxon>
    </lineage>
</organism>